<sequence>YGQSLVDLHLLKSVEIDQPIARFQGKGDERVEKLRYDEKEKRTYINESQYFEGITEEVWQYQIGGYQICNKWLKDRKKKRLSLDDIKHYCKIVTSLQRTIEIQKSIDNIYPEVEKETIEIENR</sequence>
<evidence type="ECO:0000259" key="1">
    <source>
        <dbReference type="Pfam" id="PF18135"/>
    </source>
</evidence>
<dbReference type="Pfam" id="PF18135">
    <property type="entry name" value="Type_ISP_C"/>
    <property type="match status" value="1"/>
</dbReference>
<organism evidence="2">
    <name type="scientific">marine sediment metagenome</name>
    <dbReference type="NCBI Taxonomy" id="412755"/>
    <lineage>
        <taxon>unclassified sequences</taxon>
        <taxon>metagenomes</taxon>
        <taxon>ecological metagenomes</taxon>
    </lineage>
</organism>
<dbReference type="InterPro" id="IPR041635">
    <property type="entry name" value="Type_ISP_LLaBIII_C"/>
</dbReference>
<proteinExistence type="predicted"/>
<evidence type="ECO:0000313" key="2">
    <source>
        <dbReference type="EMBL" id="GAI80410.1"/>
    </source>
</evidence>
<protein>
    <recommendedName>
        <fullName evidence="1">Type ISP restriction-modification enzyme LLaBIII C-terminal specificity domain-containing protein</fullName>
    </recommendedName>
</protein>
<dbReference type="AlphaFoldDB" id="X1SYJ6"/>
<comment type="caution">
    <text evidence="2">The sequence shown here is derived from an EMBL/GenBank/DDBJ whole genome shotgun (WGS) entry which is preliminary data.</text>
</comment>
<feature type="non-terminal residue" evidence="2">
    <location>
        <position position="1"/>
    </location>
</feature>
<dbReference type="EMBL" id="BARW01012103">
    <property type="protein sequence ID" value="GAI80410.1"/>
    <property type="molecule type" value="Genomic_DNA"/>
</dbReference>
<name>X1SYJ6_9ZZZZ</name>
<accession>X1SYJ6</accession>
<reference evidence="2" key="1">
    <citation type="journal article" date="2014" name="Front. Microbiol.">
        <title>High frequency of phylogenetically diverse reductive dehalogenase-homologous genes in deep subseafloor sedimentary metagenomes.</title>
        <authorList>
            <person name="Kawai M."/>
            <person name="Futagami T."/>
            <person name="Toyoda A."/>
            <person name="Takaki Y."/>
            <person name="Nishi S."/>
            <person name="Hori S."/>
            <person name="Arai W."/>
            <person name="Tsubouchi T."/>
            <person name="Morono Y."/>
            <person name="Uchiyama I."/>
            <person name="Ito T."/>
            <person name="Fujiyama A."/>
            <person name="Inagaki F."/>
            <person name="Takami H."/>
        </authorList>
    </citation>
    <scope>NUCLEOTIDE SEQUENCE</scope>
    <source>
        <strain evidence="2">Expedition CK06-06</strain>
    </source>
</reference>
<gene>
    <name evidence="2" type="ORF">S12H4_22981</name>
</gene>
<feature type="domain" description="Type ISP restriction-modification enzyme LLaBIII C-terminal specificity" evidence="1">
    <location>
        <begin position="2"/>
        <end position="102"/>
    </location>
</feature>